<dbReference type="Pfam" id="PF15886">
    <property type="entry name" value="CBM39"/>
    <property type="match status" value="1"/>
</dbReference>
<dbReference type="GO" id="GO:0045087">
    <property type="term" value="P:innate immune response"/>
    <property type="evidence" value="ECO:0007669"/>
    <property type="project" value="UniProtKB-KW"/>
</dbReference>
<name>A0A034WPE6_BACDO</name>
<keyword evidence="2" id="KW-0399">Innate immunity</keyword>
<organism evidence="9">
    <name type="scientific">Bactrocera dorsalis</name>
    <name type="common">Oriental fruit fly</name>
    <name type="synonym">Dacus dorsalis</name>
    <dbReference type="NCBI Taxonomy" id="27457"/>
    <lineage>
        <taxon>Eukaryota</taxon>
        <taxon>Metazoa</taxon>
        <taxon>Ecdysozoa</taxon>
        <taxon>Arthropoda</taxon>
        <taxon>Hexapoda</taxon>
        <taxon>Insecta</taxon>
        <taxon>Pterygota</taxon>
        <taxon>Neoptera</taxon>
        <taxon>Endopterygota</taxon>
        <taxon>Diptera</taxon>
        <taxon>Brachycera</taxon>
        <taxon>Muscomorpha</taxon>
        <taxon>Tephritoidea</taxon>
        <taxon>Tephritidae</taxon>
        <taxon>Bactrocera</taxon>
        <taxon>Bactrocera</taxon>
    </lineage>
</organism>
<dbReference type="FunFam" id="2.60.120.200:FF:000235">
    <property type="entry name" value="Beta-1,3-glucan-binding protein"/>
    <property type="match status" value="1"/>
</dbReference>
<gene>
    <name evidence="9" type="primary">BGBP1</name>
</gene>
<dbReference type="PROSITE" id="PS51762">
    <property type="entry name" value="GH16_2"/>
    <property type="match status" value="1"/>
</dbReference>
<dbReference type="SUPFAM" id="SSF49899">
    <property type="entry name" value="Concanavalin A-like lectins/glucanases"/>
    <property type="match status" value="1"/>
</dbReference>
<dbReference type="GO" id="GO:0045088">
    <property type="term" value="P:regulation of innate immune response"/>
    <property type="evidence" value="ECO:0007669"/>
    <property type="project" value="UniProtKB-ARBA"/>
</dbReference>
<evidence type="ECO:0000256" key="4">
    <source>
        <dbReference type="ARBA" id="ARBA00022859"/>
    </source>
</evidence>
<evidence type="ECO:0000313" key="9">
    <source>
        <dbReference type="EMBL" id="JAC57461.1"/>
    </source>
</evidence>
<dbReference type="PROSITE" id="PS51969">
    <property type="entry name" value="CBM39"/>
    <property type="match status" value="1"/>
</dbReference>
<dbReference type="GO" id="GO:0005576">
    <property type="term" value="C:extracellular region"/>
    <property type="evidence" value="ECO:0007669"/>
    <property type="project" value="UniProtKB-ARBA"/>
</dbReference>
<dbReference type="OrthoDB" id="4781at2759"/>
<dbReference type="InterPro" id="IPR043030">
    <property type="entry name" value="BGBP_N_sf"/>
</dbReference>
<dbReference type="GO" id="GO:0030246">
    <property type="term" value="F:carbohydrate binding"/>
    <property type="evidence" value="ECO:0007669"/>
    <property type="project" value="InterPro"/>
</dbReference>
<dbReference type="InterPro" id="IPR031756">
    <property type="entry name" value="BGBP_N"/>
</dbReference>
<feature type="domain" description="CBM39" evidence="8">
    <location>
        <begin position="26"/>
        <end position="124"/>
    </location>
</feature>
<dbReference type="PANTHER" id="PTHR10963">
    <property type="entry name" value="GLYCOSYL HYDROLASE-RELATED"/>
    <property type="match status" value="1"/>
</dbReference>
<feature type="chain" id="PRO_5044537573" evidence="6">
    <location>
        <begin position="26"/>
        <end position="487"/>
    </location>
</feature>
<evidence type="ECO:0000259" key="7">
    <source>
        <dbReference type="PROSITE" id="PS51762"/>
    </source>
</evidence>
<dbReference type="Gene3D" id="2.60.120.200">
    <property type="match status" value="1"/>
</dbReference>
<dbReference type="InterPro" id="IPR013320">
    <property type="entry name" value="ConA-like_dom_sf"/>
</dbReference>
<dbReference type="PROSITE" id="PS01159">
    <property type="entry name" value="WW_DOMAIN_1"/>
    <property type="match status" value="1"/>
</dbReference>
<evidence type="ECO:0000256" key="5">
    <source>
        <dbReference type="ARBA" id="ARBA00023180"/>
    </source>
</evidence>
<dbReference type="InterPro" id="IPR000757">
    <property type="entry name" value="Beta-glucanase-like"/>
</dbReference>
<feature type="domain" description="GH16" evidence="7">
    <location>
        <begin position="150"/>
        <end position="487"/>
    </location>
</feature>
<dbReference type="InterPro" id="IPR001202">
    <property type="entry name" value="WW_dom"/>
</dbReference>
<dbReference type="InterPro" id="IPR050546">
    <property type="entry name" value="Glycosyl_Hydrlase_16"/>
</dbReference>
<keyword evidence="3 6" id="KW-0732">Signal</keyword>
<dbReference type="AlphaFoldDB" id="A0A034WPE6"/>
<dbReference type="RefSeq" id="XP_011198194.2">
    <property type="nucleotide sequence ID" value="XM_011199892.4"/>
</dbReference>
<dbReference type="GO" id="GO:0005975">
    <property type="term" value="P:carbohydrate metabolic process"/>
    <property type="evidence" value="ECO:0007669"/>
    <property type="project" value="InterPro"/>
</dbReference>
<evidence type="ECO:0000256" key="2">
    <source>
        <dbReference type="ARBA" id="ARBA00022588"/>
    </source>
</evidence>
<proteinExistence type="inferred from homology"/>
<dbReference type="Gene3D" id="2.60.40.2140">
    <property type="entry name" value="Beta-1,3-glucan-recognition protein, N-terminal domain"/>
    <property type="match status" value="1"/>
</dbReference>
<accession>A0A034WPE6</accession>
<comment type="similarity">
    <text evidence="1">Belongs to the insect beta-1,3-glucan binding protein family.</text>
</comment>
<evidence type="ECO:0000256" key="6">
    <source>
        <dbReference type="SAM" id="SignalP"/>
    </source>
</evidence>
<dbReference type="KEGG" id="bdr:105222535"/>
<dbReference type="GO" id="GO:0004553">
    <property type="term" value="F:hydrolase activity, hydrolyzing O-glycosyl compounds"/>
    <property type="evidence" value="ECO:0007669"/>
    <property type="project" value="InterPro"/>
</dbReference>
<keyword evidence="5" id="KW-0325">Glycoprotein</keyword>
<dbReference type="PANTHER" id="PTHR10963:SF60">
    <property type="entry name" value="GRAM-NEGATIVE BACTERIA-BINDING PROTEIN 1-RELATED"/>
    <property type="match status" value="1"/>
</dbReference>
<protein>
    <submittedName>
        <fullName evidence="9">Gram-negative bacteria-binding protein 1</fullName>
    </submittedName>
</protein>
<evidence type="ECO:0000256" key="1">
    <source>
        <dbReference type="ARBA" id="ARBA00008781"/>
    </source>
</evidence>
<dbReference type="EMBL" id="GAKP01001491">
    <property type="protein sequence ID" value="JAC57461.1"/>
    <property type="molecule type" value="Transcribed_RNA"/>
</dbReference>
<keyword evidence="4" id="KW-0391">Immunity</keyword>
<sequence length="487" mass="55549">MKMRLWLWCISFVFLCCCGIQNGFAYKIPPVEMELKGEGFIVSIPHEAGIENVAFNVNRNRPFKAFEQGEFSGRVSTETNNRWIVEIKRRLREDDTIYIWTDVQFNKNRFRSMSSPIIVSEVPSGVIAINEIVHDKKPVVITTETPPAIDPRNDICEPTLTIIRNRNACRGELIFEENFNGNELNATRWRYEVRIPLDIADAEFVLYDTNAEVTNGMLKIEPRIWGNDNPDADIRRGNLNLGVRCTAYQNSDIECRRQAFGRVVLPPILTARINTKHAFSFKYGRVEVRAKLPQGDWLFPLLLLEPLANLYGQQAYASGQMRIAFIRSNLNLQTSGGIEMGGRVLYGGAVLRPEASYRNTFMVNTSRDAHFGETFHIYSLTWDDQRLSFEVDGQKYGSIDGGFAQHEMSHNYAWTNGNHMAPLDQEFFITLGVAAGGHGDFSDDCLSKPWANTSPKAVLNFWRDRGNWKSTWTNPSLMVDYVRVYAI</sequence>
<feature type="signal peptide" evidence="6">
    <location>
        <begin position="1"/>
        <end position="25"/>
    </location>
</feature>
<dbReference type="GeneID" id="105222535"/>
<evidence type="ECO:0000256" key="3">
    <source>
        <dbReference type="ARBA" id="ARBA00022729"/>
    </source>
</evidence>
<reference evidence="9" key="1">
    <citation type="journal article" date="2014" name="BMC Genomics">
        <title>Characterizing the developmental transcriptome of the oriental fruit fly, Bactrocera dorsalis (Diptera: Tephritidae) through comparative genomic analysis with Drosophila melanogaster utilizing modENCODE datasets.</title>
        <authorList>
            <person name="Geib S.M."/>
            <person name="Calla B."/>
            <person name="Hall B."/>
            <person name="Hou S."/>
            <person name="Manoukis N.C."/>
        </authorList>
    </citation>
    <scope>NUCLEOTIDE SEQUENCE</scope>
    <source>
        <strain evidence="9">Punador</strain>
    </source>
</reference>
<evidence type="ECO:0000259" key="8">
    <source>
        <dbReference type="PROSITE" id="PS51969"/>
    </source>
</evidence>